<evidence type="ECO:0000313" key="7">
    <source>
        <dbReference type="EMBL" id="KAF2310472.1"/>
    </source>
</evidence>
<evidence type="ECO:0000256" key="5">
    <source>
        <dbReference type="SAM" id="Phobius"/>
    </source>
</evidence>
<keyword evidence="4" id="KW-0325">Glycoprotein</keyword>
<dbReference type="GO" id="GO:0000139">
    <property type="term" value="C:Golgi membrane"/>
    <property type="evidence" value="ECO:0007669"/>
    <property type="project" value="UniProtKB-SubCell"/>
</dbReference>
<evidence type="ECO:0000313" key="8">
    <source>
        <dbReference type="Proteomes" id="UP000467840"/>
    </source>
</evidence>
<comment type="subcellular location">
    <subcellularLocation>
        <location evidence="1">Golgi apparatus membrane</location>
        <topology evidence="1">Single-pass type II membrane protein</topology>
    </subcellularLocation>
</comment>
<evidence type="ECO:0000256" key="1">
    <source>
        <dbReference type="ARBA" id="ARBA00004323"/>
    </source>
</evidence>
<keyword evidence="5" id="KW-1133">Transmembrane helix</keyword>
<keyword evidence="5" id="KW-0472">Membrane</keyword>
<dbReference type="EMBL" id="JAAGAX010000006">
    <property type="protein sequence ID" value="KAF2310472.1"/>
    <property type="molecule type" value="Genomic_DNA"/>
</dbReference>
<gene>
    <name evidence="7" type="ORF">GH714_012521</name>
</gene>
<keyword evidence="3" id="KW-0808">Transferase</keyword>
<dbReference type="PANTHER" id="PTHR20961:SF5">
    <property type="entry name" value="GLYCOSYLTRANSFERASE-RELATED"/>
    <property type="match status" value="1"/>
</dbReference>
<evidence type="ECO:0000256" key="3">
    <source>
        <dbReference type="ARBA" id="ARBA00022679"/>
    </source>
</evidence>
<keyword evidence="5" id="KW-0812">Transmembrane</keyword>
<dbReference type="InterPro" id="IPR007657">
    <property type="entry name" value="Glycosyltransferase_61"/>
</dbReference>
<dbReference type="AlphaFoldDB" id="A0A6A6M9U3"/>
<comment type="caution">
    <text evidence="7">The sequence shown here is derived from an EMBL/GenBank/DDBJ whole genome shotgun (WGS) entry which is preliminary data.</text>
</comment>
<dbReference type="PANTHER" id="PTHR20961">
    <property type="entry name" value="GLYCOSYLTRANSFERASE"/>
    <property type="match status" value="1"/>
</dbReference>
<name>A0A6A6M9U3_HEVBR</name>
<feature type="domain" description="Glycosyltransferase 61 catalytic" evidence="6">
    <location>
        <begin position="282"/>
        <end position="394"/>
    </location>
</feature>
<reference evidence="7 8" key="1">
    <citation type="journal article" date="2020" name="Mol. Plant">
        <title>The Chromosome-Based Rubber Tree Genome Provides New Insights into Spurge Genome Evolution and Rubber Biosynthesis.</title>
        <authorList>
            <person name="Liu J."/>
            <person name="Shi C."/>
            <person name="Shi C.C."/>
            <person name="Li W."/>
            <person name="Zhang Q.J."/>
            <person name="Zhang Y."/>
            <person name="Li K."/>
            <person name="Lu H.F."/>
            <person name="Shi C."/>
            <person name="Zhu S.T."/>
            <person name="Xiao Z.Y."/>
            <person name="Nan H."/>
            <person name="Yue Y."/>
            <person name="Zhu X.G."/>
            <person name="Wu Y."/>
            <person name="Hong X.N."/>
            <person name="Fan G.Y."/>
            <person name="Tong Y."/>
            <person name="Zhang D."/>
            <person name="Mao C.L."/>
            <person name="Liu Y.L."/>
            <person name="Hao S.J."/>
            <person name="Liu W.Q."/>
            <person name="Lv M.Q."/>
            <person name="Zhang H.B."/>
            <person name="Liu Y."/>
            <person name="Hu-Tang G.R."/>
            <person name="Wang J.P."/>
            <person name="Wang J.H."/>
            <person name="Sun Y.H."/>
            <person name="Ni S.B."/>
            <person name="Chen W.B."/>
            <person name="Zhang X.C."/>
            <person name="Jiao Y.N."/>
            <person name="Eichler E.E."/>
            <person name="Li G.H."/>
            <person name="Liu X."/>
            <person name="Gao L.Z."/>
        </authorList>
    </citation>
    <scope>NUCLEOTIDE SEQUENCE [LARGE SCALE GENOMIC DNA]</scope>
    <source>
        <strain evidence="8">cv. GT1</strain>
        <tissue evidence="7">Leaf</tissue>
    </source>
</reference>
<accession>A0A6A6M9U3</accession>
<feature type="transmembrane region" description="Helical" evidence="5">
    <location>
        <begin position="21"/>
        <end position="42"/>
    </location>
</feature>
<keyword evidence="8" id="KW-1185">Reference proteome</keyword>
<protein>
    <recommendedName>
        <fullName evidence="6">Glycosyltransferase 61 catalytic domain-containing protein</fullName>
    </recommendedName>
</protein>
<keyword evidence="2" id="KW-0328">Glycosyltransferase</keyword>
<organism evidence="7 8">
    <name type="scientific">Hevea brasiliensis</name>
    <name type="common">Para rubber tree</name>
    <name type="synonym">Siphonia brasiliensis</name>
    <dbReference type="NCBI Taxonomy" id="3981"/>
    <lineage>
        <taxon>Eukaryota</taxon>
        <taxon>Viridiplantae</taxon>
        <taxon>Streptophyta</taxon>
        <taxon>Embryophyta</taxon>
        <taxon>Tracheophyta</taxon>
        <taxon>Spermatophyta</taxon>
        <taxon>Magnoliopsida</taxon>
        <taxon>eudicotyledons</taxon>
        <taxon>Gunneridae</taxon>
        <taxon>Pentapetalae</taxon>
        <taxon>rosids</taxon>
        <taxon>fabids</taxon>
        <taxon>Malpighiales</taxon>
        <taxon>Euphorbiaceae</taxon>
        <taxon>Crotonoideae</taxon>
        <taxon>Micrandreae</taxon>
        <taxon>Hevea</taxon>
    </lineage>
</organism>
<proteinExistence type="predicted"/>
<evidence type="ECO:0000256" key="2">
    <source>
        <dbReference type="ARBA" id="ARBA00022676"/>
    </source>
</evidence>
<dbReference type="GO" id="GO:0016763">
    <property type="term" value="F:pentosyltransferase activity"/>
    <property type="evidence" value="ECO:0007669"/>
    <property type="project" value="UniProtKB-ARBA"/>
</dbReference>
<sequence length="491" mass="55245">MMYDTLLSRSFSKHEKQKLRYWGLITCLLIALSFCTVFKPYLGPLPVLNLRLSIGAGQKLEIVNDTSSSLKLISGDDAILTKNSALMANDTSSSQQVVKEIARKNDEPINNTSSSQEIIKEIIMNNTVKLNNTSSKQTIAGDIITKNKTEPVSVCNMLERSDFCEIKGDIRIDANSSTVYIVSSEIDILAASANTSWTIKPYARKGGYSGNHFHAFTDIILPLYSTAQPFNGDVQLLVTDRKPWWVAKFNVLLNALSRYEIIEIGKRGESTHCFSSITVGLKRQSSKELNLDSMGDFRQFLRSSYSLRKTTAIKINNGGLKKRPRLVIISRQRSRKFSNIGEIAQLAKRLGYKVVVFEPDANVSRSAQVMNSCDVVMGVHGAGLTNMVFLPLNAILIQVIPFGGAEWVSKTYFQEPAKDMNIRYLEYKISLKESSLFEQYPADHVVLRNPYAIQKQGWEAFRSIYFDKQNVKLDLDGFRHTLLKALELLHQ</sequence>
<dbReference type="Proteomes" id="UP000467840">
    <property type="component" value="Chromosome 14"/>
</dbReference>
<evidence type="ECO:0000256" key="4">
    <source>
        <dbReference type="ARBA" id="ARBA00023180"/>
    </source>
</evidence>
<dbReference type="Pfam" id="PF04577">
    <property type="entry name" value="Glyco_transf_61"/>
    <property type="match status" value="1"/>
</dbReference>
<evidence type="ECO:0000259" key="6">
    <source>
        <dbReference type="Pfam" id="PF04577"/>
    </source>
</evidence>
<dbReference type="InterPro" id="IPR049625">
    <property type="entry name" value="Glyco_transf_61_cat"/>
</dbReference>